<protein>
    <submittedName>
        <fullName evidence="1">Uncharacterized protein</fullName>
    </submittedName>
</protein>
<evidence type="ECO:0000313" key="2">
    <source>
        <dbReference type="Proteomes" id="UP000075884"/>
    </source>
</evidence>
<sequence>MRSCVKCVLQGVSFQRDNPNRS</sequence>
<name>A0A182NWM3_9DIPT</name>
<accession>A0A182NWM3</accession>
<reference evidence="2" key="1">
    <citation type="submission" date="2013-03" db="EMBL/GenBank/DDBJ databases">
        <title>The Genome Sequence of Anopheles dirus WRAIR2.</title>
        <authorList>
            <consortium name="The Broad Institute Genomics Platform"/>
            <person name="Neafsey D.E."/>
            <person name="Walton C."/>
            <person name="Walker B."/>
            <person name="Young S.K."/>
            <person name="Zeng Q."/>
            <person name="Gargeya S."/>
            <person name="Fitzgerald M."/>
            <person name="Haas B."/>
            <person name="Abouelleil A."/>
            <person name="Allen A.W."/>
            <person name="Alvarado L."/>
            <person name="Arachchi H.M."/>
            <person name="Berlin A.M."/>
            <person name="Chapman S.B."/>
            <person name="Gainer-Dewar J."/>
            <person name="Goldberg J."/>
            <person name="Griggs A."/>
            <person name="Gujja S."/>
            <person name="Hansen M."/>
            <person name="Howarth C."/>
            <person name="Imamovic A."/>
            <person name="Ireland A."/>
            <person name="Larimer J."/>
            <person name="McCowan C."/>
            <person name="Murphy C."/>
            <person name="Pearson M."/>
            <person name="Poon T.W."/>
            <person name="Priest M."/>
            <person name="Roberts A."/>
            <person name="Saif S."/>
            <person name="Shea T."/>
            <person name="Sisk P."/>
            <person name="Sykes S."/>
            <person name="Wortman J."/>
            <person name="Nusbaum C."/>
            <person name="Birren B."/>
        </authorList>
    </citation>
    <scope>NUCLEOTIDE SEQUENCE [LARGE SCALE GENOMIC DNA]</scope>
    <source>
        <strain evidence="2">WRAIR2</strain>
    </source>
</reference>
<evidence type="ECO:0000313" key="1">
    <source>
        <dbReference type="EnsemblMetazoa" id="ADIR014291-PA"/>
    </source>
</evidence>
<organism evidence="1 2">
    <name type="scientific">Anopheles dirus</name>
    <dbReference type="NCBI Taxonomy" id="7168"/>
    <lineage>
        <taxon>Eukaryota</taxon>
        <taxon>Metazoa</taxon>
        <taxon>Ecdysozoa</taxon>
        <taxon>Arthropoda</taxon>
        <taxon>Hexapoda</taxon>
        <taxon>Insecta</taxon>
        <taxon>Pterygota</taxon>
        <taxon>Neoptera</taxon>
        <taxon>Endopterygota</taxon>
        <taxon>Diptera</taxon>
        <taxon>Nematocera</taxon>
        <taxon>Culicoidea</taxon>
        <taxon>Culicidae</taxon>
        <taxon>Anophelinae</taxon>
        <taxon>Anopheles</taxon>
    </lineage>
</organism>
<dbReference type="VEuPathDB" id="VectorBase:ADIR014291"/>
<reference evidence="1" key="2">
    <citation type="submission" date="2020-05" db="UniProtKB">
        <authorList>
            <consortium name="EnsemblMetazoa"/>
        </authorList>
    </citation>
    <scope>IDENTIFICATION</scope>
    <source>
        <strain evidence="1">WRAIR2</strain>
    </source>
</reference>
<dbReference type="AlphaFoldDB" id="A0A182NWM3"/>
<keyword evidence="2" id="KW-1185">Reference proteome</keyword>
<dbReference type="EnsemblMetazoa" id="ADIR014291-RA">
    <property type="protein sequence ID" value="ADIR014291-PA"/>
    <property type="gene ID" value="ADIR014291"/>
</dbReference>
<dbReference type="Proteomes" id="UP000075884">
    <property type="component" value="Unassembled WGS sequence"/>
</dbReference>
<proteinExistence type="predicted"/>